<proteinExistence type="predicted"/>
<feature type="compositionally biased region" description="Polar residues" evidence="1">
    <location>
        <begin position="81"/>
        <end position="93"/>
    </location>
</feature>
<comment type="caution">
    <text evidence="2">The sequence shown here is derived from an EMBL/GenBank/DDBJ whole genome shotgun (WGS) entry which is preliminary data.</text>
</comment>
<evidence type="ECO:0000313" key="2">
    <source>
        <dbReference type="EMBL" id="KAK8956445.1"/>
    </source>
</evidence>
<accession>A0ABR2M2W8</accession>
<dbReference type="Proteomes" id="UP001412067">
    <property type="component" value="Unassembled WGS sequence"/>
</dbReference>
<feature type="region of interest" description="Disordered" evidence="1">
    <location>
        <begin position="16"/>
        <end position="93"/>
    </location>
</feature>
<dbReference type="EMBL" id="JBBWWR010000013">
    <property type="protein sequence ID" value="KAK8956445.1"/>
    <property type="molecule type" value="Genomic_DNA"/>
</dbReference>
<gene>
    <name evidence="2" type="ORF">KSP40_PGU020848</name>
</gene>
<feature type="compositionally biased region" description="Polar residues" evidence="1">
    <location>
        <begin position="38"/>
        <end position="53"/>
    </location>
</feature>
<sequence>MATVVVSASIFTSRARVRASWDTNPSSKPLQIPKPSKPSRSFPVTSPAVGSSFTEKENELPLSDFLSSGRHRPQRDKATCTEPSITAQQTCNH</sequence>
<evidence type="ECO:0000313" key="3">
    <source>
        <dbReference type="Proteomes" id="UP001412067"/>
    </source>
</evidence>
<organism evidence="2 3">
    <name type="scientific">Platanthera guangdongensis</name>
    <dbReference type="NCBI Taxonomy" id="2320717"/>
    <lineage>
        <taxon>Eukaryota</taxon>
        <taxon>Viridiplantae</taxon>
        <taxon>Streptophyta</taxon>
        <taxon>Embryophyta</taxon>
        <taxon>Tracheophyta</taxon>
        <taxon>Spermatophyta</taxon>
        <taxon>Magnoliopsida</taxon>
        <taxon>Liliopsida</taxon>
        <taxon>Asparagales</taxon>
        <taxon>Orchidaceae</taxon>
        <taxon>Orchidoideae</taxon>
        <taxon>Orchideae</taxon>
        <taxon>Orchidinae</taxon>
        <taxon>Platanthera</taxon>
    </lineage>
</organism>
<keyword evidence="3" id="KW-1185">Reference proteome</keyword>
<reference evidence="2 3" key="1">
    <citation type="journal article" date="2022" name="Nat. Plants">
        <title>Genomes of leafy and leafless Platanthera orchids illuminate the evolution of mycoheterotrophy.</title>
        <authorList>
            <person name="Li M.H."/>
            <person name="Liu K.W."/>
            <person name="Li Z."/>
            <person name="Lu H.C."/>
            <person name="Ye Q.L."/>
            <person name="Zhang D."/>
            <person name="Wang J.Y."/>
            <person name="Li Y.F."/>
            <person name="Zhong Z.M."/>
            <person name="Liu X."/>
            <person name="Yu X."/>
            <person name="Liu D.K."/>
            <person name="Tu X.D."/>
            <person name="Liu B."/>
            <person name="Hao Y."/>
            <person name="Liao X.Y."/>
            <person name="Jiang Y.T."/>
            <person name="Sun W.H."/>
            <person name="Chen J."/>
            <person name="Chen Y.Q."/>
            <person name="Ai Y."/>
            <person name="Zhai J.W."/>
            <person name="Wu S.S."/>
            <person name="Zhou Z."/>
            <person name="Hsiao Y.Y."/>
            <person name="Wu W.L."/>
            <person name="Chen Y.Y."/>
            <person name="Lin Y.F."/>
            <person name="Hsu J.L."/>
            <person name="Li C.Y."/>
            <person name="Wang Z.W."/>
            <person name="Zhao X."/>
            <person name="Zhong W.Y."/>
            <person name="Ma X.K."/>
            <person name="Ma L."/>
            <person name="Huang J."/>
            <person name="Chen G.Z."/>
            <person name="Huang M.Z."/>
            <person name="Huang L."/>
            <person name="Peng D.H."/>
            <person name="Luo Y.B."/>
            <person name="Zou S.Q."/>
            <person name="Chen S.P."/>
            <person name="Lan S."/>
            <person name="Tsai W.C."/>
            <person name="Van de Peer Y."/>
            <person name="Liu Z.J."/>
        </authorList>
    </citation>
    <scope>NUCLEOTIDE SEQUENCE [LARGE SCALE GENOMIC DNA]</scope>
    <source>
        <strain evidence="2">Lor288</strain>
    </source>
</reference>
<protein>
    <submittedName>
        <fullName evidence="2">Uncharacterized protein</fullName>
    </submittedName>
</protein>
<evidence type="ECO:0000256" key="1">
    <source>
        <dbReference type="SAM" id="MobiDB-lite"/>
    </source>
</evidence>
<name>A0ABR2M2W8_9ASPA</name>